<organism evidence="2 3">
    <name type="scientific">Hamiltosporidium magnivora</name>
    <dbReference type="NCBI Taxonomy" id="148818"/>
    <lineage>
        <taxon>Eukaryota</taxon>
        <taxon>Fungi</taxon>
        <taxon>Fungi incertae sedis</taxon>
        <taxon>Microsporidia</taxon>
        <taxon>Dubosqiidae</taxon>
        <taxon>Hamiltosporidium</taxon>
    </lineage>
</organism>
<feature type="compositionally biased region" description="Basic and acidic residues" evidence="1">
    <location>
        <begin position="1"/>
        <end position="19"/>
    </location>
</feature>
<comment type="caution">
    <text evidence="2">The sequence shown here is derived from an EMBL/GenBank/DDBJ whole genome shotgun (WGS) entry which is preliminary data.</text>
</comment>
<evidence type="ECO:0000256" key="1">
    <source>
        <dbReference type="SAM" id="MobiDB-lite"/>
    </source>
</evidence>
<evidence type="ECO:0000313" key="2">
    <source>
        <dbReference type="EMBL" id="TBT99668.1"/>
    </source>
</evidence>
<proteinExistence type="predicted"/>
<evidence type="ECO:0000313" key="3">
    <source>
        <dbReference type="Proteomes" id="UP000293045"/>
    </source>
</evidence>
<accession>A0A4Q9KXK0</accession>
<feature type="region of interest" description="Disordered" evidence="1">
    <location>
        <begin position="1"/>
        <end position="52"/>
    </location>
</feature>
<gene>
    <name evidence="2" type="ORF">CWI39_1937p0030</name>
</gene>
<protein>
    <submittedName>
        <fullName evidence="2">Uncharacterized protein</fullName>
    </submittedName>
</protein>
<name>A0A4Q9KXK0_9MICR</name>
<sequence length="52" mass="5948">MHEEHTPPLKEEKREENGAKKFKPKNKAPFISQGGTTLEEPTNNINKESDLE</sequence>
<feature type="compositionally biased region" description="Polar residues" evidence="1">
    <location>
        <begin position="33"/>
        <end position="46"/>
    </location>
</feature>
<dbReference type="AlphaFoldDB" id="A0A4Q9KXK0"/>
<dbReference type="VEuPathDB" id="MicrosporidiaDB:CWI39_1937p0030"/>
<dbReference type="EMBL" id="PIXR01001937">
    <property type="protein sequence ID" value="TBT99668.1"/>
    <property type="molecule type" value="Genomic_DNA"/>
</dbReference>
<reference evidence="2 3" key="1">
    <citation type="submission" date="2017-12" db="EMBL/GenBank/DDBJ databases">
        <authorList>
            <person name="Pombert J.-F."/>
            <person name="Haag K.L."/>
            <person name="Ebert D."/>
        </authorList>
    </citation>
    <scope>NUCLEOTIDE SEQUENCE [LARGE SCALE GENOMIC DNA]</scope>
    <source>
        <strain evidence="2">IL-BN-2</strain>
    </source>
</reference>
<dbReference type="Proteomes" id="UP000293045">
    <property type="component" value="Unassembled WGS sequence"/>
</dbReference>